<keyword evidence="1" id="KW-0472">Membrane</keyword>
<accession>A0A1B1SAU8</accession>
<evidence type="ECO:0000313" key="4">
    <source>
        <dbReference type="Proteomes" id="UP000186351"/>
    </source>
</evidence>
<dbReference type="CDD" id="cd14948">
    <property type="entry name" value="BACON"/>
    <property type="match status" value="1"/>
</dbReference>
<dbReference type="STRING" id="1796646.A4V02_09410"/>
<dbReference type="EMBL" id="CP015402">
    <property type="protein sequence ID" value="ANU63920.2"/>
    <property type="molecule type" value="Genomic_DNA"/>
</dbReference>
<dbReference type="InterPro" id="IPR024361">
    <property type="entry name" value="BACON"/>
</dbReference>
<evidence type="ECO:0000259" key="2">
    <source>
        <dbReference type="Pfam" id="PF13004"/>
    </source>
</evidence>
<organism evidence="3 4">
    <name type="scientific">Muribaculum intestinale</name>
    <dbReference type="NCBI Taxonomy" id="1796646"/>
    <lineage>
        <taxon>Bacteria</taxon>
        <taxon>Pseudomonadati</taxon>
        <taxon>Bacteroidota</taxon>
        <taxon>Bacteroidia</taxon>
        <taxon>Bacteroidales</taxon>
        <taxon>Muribaculaceae</taxon>
        <taxon>Muribaculum</taxon>
    </lineage>
</organism>
<dbReference type="AlphaFoldDB" id="A0A1B1SAU8"/>
<name>A0A1B1SAU8_9BACT</name>
<dbReference type="KEGG" id="pary:A4V02_09410"/>
<feature type="domain" description="BACON" evidence="2">
    <location>
        <begin position="209"/>
        <end position="259"/>
    </location>
</feature>
<dbReference type="Gene3D" id="2.60.40.10">
    <property type="entry name" value="Immunoglobulins"/>
    <property type="match status" value="1"/>
</dbReference>
<keyword evidence="1" id="KW-0812">Transmembrane</keyword>
<evidence type="ECO:0000313" key="3">
    <source>
        <dbReference type="EMBL" id="ANU63920.2"/>
    </source>
</evidence>
<evidence type="ECO:0000256" key="1">
    <source>
        <dbReference type="SAM" id="Phobius"/>
    </source>
</evidence>
<gene>
    <name evidence="3" type="ORF">A4V02_09410</name>
</gene>
<dbReference type="Pfam" id="PF13004">
    <property type="entry name" value="BACON"/>
    <property type="match status" value="1"/>
</dbReference>
<proteinExistence type="predicted"/>
<keyword evidence="4" id="KW-1185">Reference proteome</keyword>
<protein>
    <recommendedName>
        <fullName evidence="2">BACON domain-containing protein</fullName>
    </recommendedName>
</protein>
<dbReference type="Proteomes" id="UP000186351">
    <property type="component" value="Chromosome"/>
</dbReference>
<dbReference type="InterPro" id="IPR013783">
    <property type="entry name" value="Ig-like_fold"/>
</dbReference>
<keyword evidence="1" id="KW-1133">Transmembrane helix</keyword>
<feature type="transmembrane region" description="Helical" evidence="1">
    <location>
        <begin position="35"/>
        <end position="55"/>
    </location>
</feature>
<dbReference type="OrthoDB" id="7168509at2"/>
<accession>A0A1Z2XHS0</accession>
<reference evidence="4" key="1">
    <citation type="submission" date="2016-04" db="EMBL/GenBank/DDBJ databases">
        <title>Complete Genome Sequences of Twelve Strains of a Stable Defined Moderately Diverse Mouse Microbiota 2 (sDMDMm2).</title>
        <authorList>
            <person name="Uchimura Y."/>
            <person name="Wyss M."/>
            <person name="Brugiroux S."/>
            <person name="Limenitakis J.P."/>
            <person name="Stecher B."/>
            <person name="McCoy K.D."/>
            <person name="Macpherson A.J."/>
        </authorList>
    </citation>
    <scope>NUCLEOTIDE SEQUENCE [LARGE SCALE GENOMIC DNA]</scope>
    <source>
        <strain evidence="4">YL27</strain>
    </source>
</reference>
<sequence length="522" mass="57387">MVELQGYQRYIYRCTPAKVNPLIAHTTTIMKLRHIFRFPGMLAISALIAGMATGVTSCKEDDETISGEPYFYIEGAEDGVVHMDVKGLAQDKWAFGAGDHYIVRSNCPWKIIPIDGEMPEWMKIYPLEGNGEGILRFYAVSNPMAQIRSAEFRVIINGIEMDQHLVLSQNPSGPVLTLTADNLMLQQSGSFSDVIVTANYDWVVVPDQTATWLSVERNENKLTIGTDEPNHSGAERTATVIIRGTGENATITTPITVTQLDAIFFDDFGWCFTPMNTTADFCDEPNLDAVVCWGDQSLRIDKWIDPVKSANPGWTGVRGTKNKSAGPYTYSRHNYILFGTSNKCAGNICSPAIASIEGAINTTVSWSMAGFTSAKNAKEKGNEFWVSILGPGRITEVTANGSSTAEVVTGLCTIPYNSTGNTPEGKAGVHDIDLTEAARFYIGKDGYFDVDTDPTGLEVWKNPESMFSMKVDGMTAETRIVFIACDADNLTMETGEGWDVREGNSKYKSNRKLFDNFKVVEN</sequence>